<evidence type="ECO:0000256" key="7">
    <source>
        <dbReference type="RuleBase" id="RU000562"/>
    </source>
</evidence>
<dbReference type="PROSITE" id="PS01169">
    <property type="entry name" value="RIBOSOMAL_L21"/>
    <property type="match status" value="1"/>
</dbReference>
<comment type="caution">
    <text evidence="8">The sequence shown here is derived from an EMBL/GenBank/DDBJ whole genome shotgun (WGS) entry which is preliminary data.</text>
</comment>
<organism evidence="8 9">
    <name type="scientific">Helicobacter equorum</name>
    <dbReference type="NCBI Taxonomy" id="361872"/>
    <lineage>
        <taxon>Bacteria</taxon>
        <taxon>Pseudomonadati</taxon>
        <taxon>Campylobacterota</taxon>
        <taxon>Epsilonproteobacteria</taxon>
        <taxon>Campylobacterales</taxon>
        <taxon>Helicobacteraceae</taxon>
        <taxon>Helicobacter</taxon>
    </lineage>
</organism>
<evidence type="ECO:0000313" key="9">
    <source>
        <dbReference type="Proteomes" id="UP000256514"/>
    </source>
</evidence>
<dbReference type="PANTHER" id="PTHR21349:SF0">
    <property type="entry name" value="LARGE RIBOSOMAL SUBUNIT PROTEIN BL21M"/>
    <property type="match status" value="1"/>
</dbReference>
<dbReference type="EMBL" id="NXLT01000002">
    <property type="protein sequence ID" value="RDU67871.1"/>
    <property type="molecule type" value="Genomic_DNA"/>
</dbReference>
<dbReference type="RefSeq" id="WP_095626987.1">
    <property type="nucleotide sequence ID" value="NZ_FZPO01000037.1"/>
</dbReference>
<comment type="similarity">
    <text evidence="1 6 7">Belongs to the bacterial ribosomal protein bL21 family.</text>
</comment>
<keyword evidence="5 6" id="KW-0687">Ribonucleoprotein</keyword>
<keyword evidence="3 6" id="KW-0694">RNA-binding</keyword>
<dbReference type="GO" id="GO:0005840">
    <property type="term" value="C:ribosome"/>
    <property type="evidence" value="ECO:0007669"/>
    <property type="project" value="UniProtKB-KW"/>
</dbReference>
<keyword evidence="4 6" id="KW-0689">Ribosomal protein</keyword>
<keyword evidence="9" id="KW-1185">Reference proteome</keyword>
<dbReference type="AlphaFoldDB" id="A0A3D8ITG1"/>
<dbReference type="GO" id="GO:0019843">
    <property type="term" value="F:rRNA binding"/>
    <property type="evidence" value="ECO:0007669"/>
    <property type="project" value="UniProtKB-UniRule"/>
</dbReference>
<protein>
    <recommendedName>
        <fullName evidence="6">Large ribosomal subunit protein bL21</fullName>
    </recommendedName>
</protein>
<evidence type="ECO:0000256" key="3">
    <source>
        <dbReference type="ARBA" id="ARBA00022884"/>
    </source>
</evidence>
<evidence type="ECO:0000313" key="8">
    <source>
        <dbReference type="EMBL" id="RDU67871.1"/>
    </source>
</evidence>
<evidence type="ECO:0000256" key="5">
    <source>
        <dbReference type="ARBA" id="ARBA00023274"/>
    </source>
</evidence>
<gene>
    <name evidence="6 8" type="primary">rplU</name>
    <name evidence="8" type="ORF">CQA54_02800</name>
</gene>
<evidence type="ECO:0000256" key="1">
    <source>
        <dbReference type="ARBA" id="ARBA00008563"/>
    </source>
</evidence>
<dbReference type="NCBIfam" id="TIGR00061">
    <property type="entry name" value="L21"/>
    <property type="match status" value="1"/>
</dbReference>
<dbReference type="GO" id="GO:0003735">
    <property type="term" value="F:structural constituent of ribosome"/>
    <property type="evidence" value="ECO:0007669"/>
    <property type="project" value="InterPro"/>
</dbReference>
<evidence type="ECO:0000256" key="4">
    <source>
        <dbReference type="ARBA" id="ARBA00022980"/>
    </source>
</evidence>
<evidence type="ECO:0000256" key="2">
    <source>
        <dbReference type="ARBA" id="ARBA00022730"/>
    </source>
</evidence>
<keyword evidence="2 6" id="KW-0699">rRNA-binding</keyword>
<dbReference type="Proteomes" id="UP000256514">
    <property type="component" value="Unassembled WGS sequence"/>
</dbReference>
<dbReference type="InterPro" id="IPR018258">
    <property type="entry name" value="Ribosomal_bL21_CS"/>
</dbReference>
<dbReference type="InterPro" id="IPR028909">
    <property type="entry name" value="bL21-like"/>
</dbReference>
<dbReference type="GO" id="GO:0005737">
    <property type="term" value="C:cytoplasm"/>
    <property type="evidence" value="ECO:0007669"/>
    <property type="project" value="UniProtKB-ARBA"/>
</dbReference>
<dbReference type="GO" id="GO:1990904">
    <property type="term" value="C:ribonucleoprotein complex"/>
    <property type="evidence" value="ECO:0007669"/>
    <property type="project" value="UniProtKB-KW"/>
</dbReference>
<sequence length="103" mass="11628">MYAVFKNGGKQYKVSEGSIVLLDKLSLEPKSKVEFSEVLALHDGANLSVGTPFVSGAKIEAEVINEGRGKKVITFKKRRRKDSKTKRGFRRDFTRVRILKITK</sequence>
<name>A0A3D8ITG1_9HELI</name>
<dbReference type="SUPFAM" id="SSF141091">
    <property type="entry name" value="L21p-like"/>
    <property type="match status" value="1"/>
</dbReference>
<dbReference type="HAMAP" id="MF_01363">
    <property type="entry name" value="Ribosomal_bL21"/>
    <property type="match status" value="1"/>
</dbReference>
<dbReference type="Pfam" id="PF00829">
    <property type="entry name" value="Ribosomal_L21p"/>
    <property type="match status" value="1"/>
</dbReference>
<dbReference type="PANTHER" id="PTHR21349">
    <property type="entry name" value="50S RIBOSOMAL PROTEIN L21"/>
    <property type="match status" value="1"/>
</dbReference>
<evidence type="ECO:0000256" key="6">
    <source>
        <dbReference type="HAMAP-Rule" id="MF_01363"/>
    </source>
</evidence>
<dbReference type="InterPro" id="IPR036164">
    <property type="entry name" value="bL21-like_sf"/>
</dbReference>
<accession>A0A3D8ITG1</accession>
<dbReference type="OrthoDB" id="9813334at2"/>
<proteinExistence type="inferred from homology"/>
<comment type="subunit">
    <text evidence="6">Part of the 50S ribosomal subunit. Contacts protein L20.</text>
</comment>
<comment type="function">
    <text evidence="6 7">This protein binds to 23S rRNA in the presence of protein L20.</text>
</comment>
<reference evidence="8 9" key="1">
    <citation type="submission" date="2018-04" db="EMBL/GenBank/DDBJ databases">
        <title>Novel Campyloabacter and Helicobacter Species and Strains.</title>
        <authorList>
            <person name="Mannion A.J."/>
            <person name="Shen Z."/>
            <person name="Fox J.G."/>
        </authorList>
    </citation>
    <scope>NUCLEOTIDE SEQUENCE [LARGE SCALE GENOMIC DNA]</scope>
    <source>
        <strain evidence="8 9">MIT 12-6600</strain>
    </source>
</reference>
<dbReference type="InterPro" id="IPR001787">
    <property type="entry name" value="Ribosomal_bL21"/>
</dbReference>
<dbReference type="GO" id="GO:0006412">
    <property type="term" value="P:translation"/>
    <property type="evidence" value="ECO:0007669"/>
    <property type="project" value="UniProtKB-UniRule"/>
</dbReference>